<reference evidence="6 7" key="1">
    <citation type="journal article" date="2010" name="Science">
        <title>Genomic analysis of organismal complexity in the multicellular green alga Volvox carteri.</title>
        <authorList>
            <person name="Prochnik S.E."/>
            <person name="Umen J."/>
            <person name="Nedelcu A.M."/>
            <person name="Hallmann A."/>
            <person name="Miller S.M."/>
            <person name="Nishii I."/>
            <person name="Ferris P."/>
            <person name="Kuo A."/>
            <person name="Mitros T."/>
            <person name="Fritz-Laylin L.K."/>
            <person name="Hellsten U."/>
            <person name="Chapman J."/>
            <person name="Simakov O."/>
            <person name="Rensing S.A."/>
            <person name="Terry A."/>
            <person name="Pangilinan J."/>
            <person name="Kapitonov V."/>
            <person name="Jurka J."/>
            <person name="Salamov A."/>
            <person name="Shapiro H."/>
            <person name="Schmutz J."/>
            <person name="Grimwood J."/>
            <person name="Lindquist E."/>
            <person name="Lucas S."/>
            <person name="Grigoriev I.V."/>
            <person name="Schmitt R."/>
            <person name="Kirk D."/>
            <person name="Rokhsar D.S."/>
        </authorList>
    </citation>
    <scope>NUCLEOTIDE SEQUENCE [LARGE SCALE GENOMIC DNA]</scope>
    <source>
        <strain evidence="7">f. Nagariensis / Eve</strain>
    </source>
</reference>
<gene>
    <name evidence="6" type="ORF">VOLCADRAFT_120737</name>
</gene>
<feature type="compositionally biased region" description="Low complexity" evidence="4">
    <location>
        <begin position="127"/>
        <end position="142"/>
    </location>
</feature>
<dbReference type="PANTHER" id="PTHR13271">
    <property type="entry name" value="UNCHARACTERIZED PUTATIVE METHYLTRANSFERASE"/>
    <property type="match status" value="1"/>
</dbReference>
<dbReference type="GeneID" id="9616123"/>
<evidence type="ECO:0000313" key="7">
    <source>
        <dbReference type="Proteomes" id="UP000001058"/>
    </source>
</evidence>
<feature type="domain" description="SET" evidence="5">
    <location>
        <begin position="193"/>
        <end position="403"/>
    </location>
</feature>
<evidence type="ECO:0000256" key="3">
    <source>
        <dbReference type="ARBA" id="ARBA00022691"/>
    </source>
</evidence>
<dbReference type="InterPro" id="IPR001214">
    <property type="entry name" value="SET_dom"/>
</dbReference>
<sequence length="593" mass="62596">MSSPVLKALVAARQKCLTEDEAYWDPKPDFTRPVSARNEAAALSWMLDHQAAVCRGGPADVAELRALCANYCVRLGAATPPEQQAEEQGGEEKATAAAADSEPADAGPDGAVHGTAGEAAVGSGPEAAARGGLTSSSSGRSFGAGSVEEALQRWCTQRGVRGAASPALFGRGGGQRGGGSSSGTAAQPPPPLRGLRADTAVAPGDVVLHVPADLLISYETAKKSDLGKVLSALPLDLSDDSIALIWTCVERHEPEAPHAPFWAALPHSFSTALSASQEDVALLEGTPLHGDAVRARQHLSEAFESSSPAFRSLLGAYPDYFKPEWFSWESYLWAAELWYSYGIQVQFASGDIRTCLAPYLGLMNHHPLPHVVHFSKVDPETGCLRVRAFRPCEAGNQLFLSYGPYSNAKLLLFYGFAVRDNPADEVELVLQVPPGAAATDRRALLAAGLSLEHRLRAGGRLAPPLLSCARLLAAPPPLLKQWRRMPPAEVKAAVAAPIDAESEAVAMGLLGDAIEALLRPARDCAARLRSQEVGKEAREGFAAAVGGEEQTAVGPGTELRRFARVYVDGLVRVLEDALAAVRRGPISPRSNAA</sequence>
<dbReference type="RefSeq" id="XP_002949173.1">
    <property type="nucleotide sequence ID" value="XM_002949127.1"/>
</dbReference>
<evidence type="ECO:0000256" key="4">
    <source>
        <dbReference type="SAM" id="MobiDB-lite"/>
    </source>
</evidence>
<name>D8TSB7_VOLCA</name>
<evidence type="ECO:0000313" key="6">
    <source>
        <dbReference type="EMBL" id="EFJ49666.1"/>
    </source>
</evidence>
<dbReference type="CDD" id="cd10527">
    <property type="entry name" value="SET_LSMT"/>
    <property type="match status" value="1"/>
</dbReference>
<evidence type="ECO:0000256" key="1">
    <source>
        <dbReference type="ARBA" id="ARBA00022603"/>
    </source>
</evidence>
<protein>
    <recommendedName>
        <fullName evidence="5">SET domain-containing protein</fullName>
    </recommendedName>
</protein>
<organism evidence="7">
    <name type="scientific">Volvox carteri f. nagariensis</name>
    <dbReference type="NCBI Taxonomy" id="3068"/>
    <lineage>
        <taxon>Eukaryota</taxon>
        <taxon>Viridiplantae</taxon>
        <taxon>Chlorophyta</taxon>
        <taxon>core chlorophytes</taxon>
        <taxon>Chlorophyceae</taxon>
        <taxon>CS clade</taxon>
        <taxon>Chlamydomonadales</taxon>
        <taxon>Volvocaceae</taxon>
        <taxon>Volvox</taxon>
    </lineage>
</organism>
<keyword evidence="7" id="KW-1185">Reference proteome</keyword>
<evidence type="ECO:0000256" key="2">
    <source>
        <dbReference type="ARBA" id="ARBA00022679"/>
    </source>
</evidence>
<dbReference type="Proteomes" id="UP000001058">
    <property type="component" value="Unassembled WGS sequence"/>
</dbReference>
<dbReference type="InParanoid" id="D8TSB7"/>
<dbReference type="eggNOG" id="ENOG502QRSB">
    <property type="taxonomic scope" value="Eukaryota"/>
</dbReference>
<proteinExistence type="predicted"/>
<dbReference type="AlphaFoldDB" id="D8TSB7"/>
<keyword evidence="1" id="KW-0489">Methyltransferase</keyword>
<dbReference type="Pfam" id="PF00856">
    <property type="entry name" value="SET"/>
    <property type="match status" value="1"/>
</dbReference>
<dbReference type="SUPFAM" id="SSF82199">
    <property type="entry name" value="SET domain"/>
    <property type="match status" value="1"/>
</dbReference>
<feature type="region of interest" description="Disordered" evidence="4">
    <location>
        <begin position="82"/>
        <end position="142"/>
    </location>
</feature>
<dbReference type="PANTHER" id="PTHR13271:SF154">
    <property type="entry name" value="GRIP DOMAIN-CONTAINING PROTEIN"/>
    <property type="match status" value="1"/>
</dbReference>
<dbReference type="InterPro" id="IPR046341">
    <property type="entry name" value="SET_dom_sf"/>
</dbReference>
<dbReference type="Gene3D" id="3.90.1410.10">
    <property type="entry name" value="set domain protein methyltransferase, domain 1"/>
    <property type="match status" value="1"/>
</dbReference>
<feature type="compositionally biased region" description="Gly residues" evidence="4">
    <location>
        <begin position="170"/>
        <end position="181"/>
    </location>
</feature>
<feature type="region of interest" description="Disordered" evidence="4">
    <location>
        <begin position="165"/>
        <end position="196"/>
    </location>
</feature>
<accession>D8TSB7</accession>
<dbReference type="EMBL" id="GL378334">
    <property type="protein sequence ID" value="EFJ49666.1"/>
    <property type="molecule type" value="Genomic_DNA"/>
</dbReference>
<dbReference type="OrthoDB" id="341421at2759"/>
<dbReference type="InterPro" id="IPR036464">
    <property type="entry name" value="Rubisco_LSMT_subst-bd_sf"/>
</dbReference>
<dbReference type="Gene3D" id="3.90.1420.10">
    <property type="entry name" value="Rubisco LSMT, substrate-binding domain"/>
    <property type="match status" value="1"/>
</dbReference>
<dbReference type="GO" id="GO:0016279">
    <property type="term" value="F:protein-lysine N-methyltransferase activity"/>
    <property type="evidence" value="ECO:0007669"/>
    <property type="project" value="TreeGrafter"/>
</dbReference>
<dbReference type="KEGG" id="vcn:VOLCADRAFT_120737"/>
<dbReference type="GO" id="GO:0032259">
    <property type="term" value="P:methylation"/>
    <property type="evidence" value="ECO:0007669"/>
    <property type="project" value="UniProtKB-KW"/>
</dbReference>
<feature type="compositionally biased region" description="Low complexity" evidence="4">
    <location>
        <begin position="95"/>
        <end position="111"/>
    </location>
</feature>
<keyword evidence="2" id="KW-0808">Transferase</keyword>
<keyword evidence="3" id="KW-0949">S-adenosyl-L-methionine</keyword>
<evidence type="ECO:0000259" key="5">
    <source>
        <dbReference type="Pfam" id="PF00856"/>
    </source>
</evidence>
<dbReference type="InterPro" id="IPR050600">
    <property type="entry name" value="SETD3_SETD6_MTase"/>
</dbReference>